<comment type="similarity">
    <text evidence="6">Belongs to the polysaccharide monooxygenase AA13 family.</text>
</comment>
<dbReference type="InterPro" id="IPR052282">
    <property type="entry name" value="Starch-active_LPMO"/>
</dbReference>
<dbReference type="PANTHER" id="PTHR36575:SF2">
    <property type="entry name" value="CHITIN-BINDING TYPE-4 DOMAIN-CONTAINING PROTEIN-RELATED"/>
    <property type="match status" value="1"/>
</dbReference>
<dbReference type="EMBL" id="CP055898">
    <property type="protein sequence ID" value="QKX53564.1"/>
    <property type="molecule type" value="Genomic_DNA"/>
</dbReference>
<keyword evidence="10" id="KW-1185">Reference proteome</keyword>
<keyword evidence="7" id="KW-0732">Signal</keyword>
<evidence type="ECO:0000256" key="7">
    <source>
        <dbReference type="SAM" id="SignalP"/>
    </source>
</evidence>
<evidence type="ECO:0000256" key="1">
    <source>
        <dbReference type="ARBA" id="ARBA00001973"/>
    </source>
</evidence>
<organism evidence="9 10">
    <name type="scientific">Talaromyces rugulosus</name>
    <name type="common">Penicillium rugulosum</name>
    <dbReference type="NCBI Taxonomy" id="121627"/>
    <lineage>
        <taxon>Eukaryota</taxon>
        <taxon>Fungi</taxon>
        <taxon>Dikarya</taxon>
        <taxon>Ascomycota</taxon>
        <taxon>Pezizomycotina</taxon>
        <taxon>Eurotiomycetes</taxon>
        <taxon>Eurotiomycetidae</taxon>
        <taxon>Eurotiales</taxon>
        <taxon>Trichocomaceae</taxon>
        <taxon>Talaromyces</taxon>
        <taxon>Talaromyces sect. Islandici</taxon>
    </lineage>
</organism>
<dbReference type="OrthoDB" id="550577at2759"/>
<dbReference type="AlphaFoldDB" id="A0A7H8QHW3"/>
<feature type="domain" description="Chitin-binding type-4" evidence="8">
    <location>
        <begin position="19"/>
        <end position="246"/>
    </location>
</feature>
<keyword evidence="3" id="KW-0186">Copper</keyword>
<evidence type="ECO:0000256" key="5">
    <source>
        <dbReference type="ARBA" id="ARBA00023180"/>
    </source>
</evidence>
<keyword evidence="4" id="KW-1015">Disulfide bond</keyword>
<feature type="chain" id="PRO_5028950116" description="Chitin-binding type-4 domain-containing protein" evidence="7">
    <location>
        <begin position="19"/>
        <end position="250"/>
    </location>
</feature>
<dbReference type="Pfam" id="PF03067">
    <property type="entry name" value="LPMO_10"/>
    <property type="match status" value="1"/>
</dbReference>
<dbReference type="GO" id="GO:0046872">
    <property type="term" value="F:metal ion binding"/>
    <property type="evidence" value="ECO:0007669"/>
    <property type="project" value="UniProtKB-KW"/>
</dbReference>
<gene>
    <name evidence="9" type="ORF">TRUGW13939_00643</name>
</gene>
<dbReference type="PANTHER" id="PTHR36575">
    <property type="entry name" value="BINDING PROTEIN, PUTATIVE (AFU_ORTHOLOGUE AFUA_1G14430)-RELATED"/>
    <property type="match status" value="1"/>
</dbReference>
<evidence type="ECO:0000313" key="9">
    <source>
        <dbReference type="EMBL" id="QKX53564.1"/>
    </source>
</evidence>
<feature type="signal peptide" evidence="7">
    <location>
        <begin position="1"/>
        <end position="18"/>
    </location>
</feature>
<dbReference type="RefSeq" id="XP_035339743.1">
    <property type="nucleotide sequence ID" value="XM_035483850.1"/>
</dbReference>
<dbReference type="KEGG" id="trg:TRUGW13939_00643"/>
<keyword evidence="2" id="KW-0479">Metal-binding</keyword>
<evidence type="ECO:0000256" key="3">
    <source>
        <dbReference type="ARBA" id="ARBA00023008"/>
    </source>
</evidence>
<reference evidence="10" key="1">
    <citation type="submission" date="2020-06" db="EMBL/GenBank/DDBJ databases">
        <title>A chromosome-scale genome assembly of Talaromyces rugulosus W13939.</title>
        <authorList>
            <person name="Wang B."/>
            <person name="Guo L."/>
            <person name="Ye K."/>
            <person name="Wang L."/>
        </authorList>
    </citation>
    <scope>NUCLEOTIDE SEQUENCE [LARGE SCALE GENOMIC DNA]</scope>
    <source>
        <strain evidence="10">W13939</strain>
    </source>
</reference>
<dbReference type="InterPro" id="IPR004302">
    <property type="entry name" value="Cellulose/chitin-bd_N"/>
</dbReference>
<dbReference type="Proteomes" id="UP000509510">
    <property type="component" value="Chromosome I"/>
</dbReference>
<keyword evidence="5" id="KW-0325">Glycoprotein</keyword>
<proteinExistence type="inferred from homology"/>
<evidence type="ECO:0000256" key="2">
    <source>
        <dbReference type="ARBA" id="ARBA00022723"/>
    </source>
</evidence>
<accession>A0A7H8QHW3</accession>
<evidence type="ECO:0000256" key="6">
    <source>
        <dbReference type="ARBA" id="ARBA00034311"/>
    </source>
</evidence>
<evidence type="ECO:0000313" key="10">
    <source>
        <dbReference type="Proteomes" id="UP000509510"/>
    </source>
</evidence>
<evidence type="ECO:0000256" key="4">
    <source>
        <dbReference type="ARBA" id="ARBA00023157"/>
    </source>
</evidence>
<name>A0A7H8QHW3_TALRU</name>
<evidence type="ECO:0000259" key="8">
    <source>
        <dbReference type="Pfam" id="PF03067"/>
    </source>
</evidence>
<protein>
    <recommendedName>
        <fullName evidence="8">Chitin-binding type-4 domain-containing protein</fullName>
    </recommendedName>
</protein>
<sequence>MMLVTSLLSLALATSVAGHGYLIIPDSRTKLGFETGLDTCPECTILEPVSGWPDLNGPVVGRSGICGYNARVSHDYNSPNATWGGGDVVKTYTAGDTVEVQWCVDNNGDHGGMFSYRICQNQTIINKFLDPTYTPTDDEKEEAELCMEEGLLPCTDVDGQECGYNPDCTDGEDCYNNDWFTCNAYSDTSCKGVDGAALNSCTTTIAGGYTVTKKIKIPSFVTNHTLLGWKWNSEETSQVYLGCADIAITK</sequence>
<dbReference type="GeneID" id="55988156"/>
<comment type="cofactor">
    <cofactor evidence="1">
        <name>Cu(2+)</name>
        <dbReference type="ChEBI" id="CHEBI:29036"/>
    </cofactor>
</comment>